<dbReference type="CDD" id="cd06261">
    <property type="entry name" value="TM_PBP2"/>
    <property type="match status" value="1"/>
</dbReference>
<keyword evidence="13" id="KW-1185">Reference proteome</keyword>
<dbReference type="EMBL" id="FQZP01000028">
    <property type="protein sequence ID" value="SHJ15747.1"/>
    <property type="molecule type" value="Genomic_DNA"/>
</dbReference>
<dbReference type="InterPro" id="IPR011864">
    <property type="entry name" value="Phosphate_PstC"/>
</dbReference>
<dbReference type="InterPro" id="IPR035906">
    <property type="entry name" value="MetI-like_sf"/>
</dbReference>
<gene>
    <name evidence="12" type="ORF">SAMN05444373_102819</name>
</gene>
<reference evidence="12 13" key="1">
    <citation type="submission" date="2016-11" db="EMBL/GenBank/DDBJ databases">
        <authorList>
            <person name="Varghese N."/>
            <person name="Submissions S."/>
        </authorList>
    </citation>
    <scope>NUCLEOTIDE SEQUENCE [LARGE SCALE GENOMIC DNA]</scope>
    <source>
        <strain evidence="12 13">DSM 19027</strain>
    </source>
</reference>
<evidence type="ECO:0000256" key="6">
    <source>
        <dbReference type="ARBA" id="ARBA00022692"/>
    </source>
</evidence>
<dbReference type="Proteomes" id="UP000324781">
    <property type="component" value="Unassembled WGS sequence"/>
</dbReference>
<evidence type="ECO:0000256" key="4">
    <source>
        <dbReference type="ARBA" id="ARBA00022475"/>
    </source>
</evidence>
<dbReference type="RefSeq" id="WP_243133235.1">
    <property type="nucleotide sequence ID" value="NZ_FQZP01000028.1"/>
</dbReference>
<keyword evidence="5 10" id="KW-0592">Phosphate transport</keyword>
<feature type="transmembrane region" description="Helical" evidence="9">
    <location>
        <begin position="76"/>
        <end position="109"/>
    </location>
</feature>
<dbReference type="Pfam" id="PF00528">
    <property type="entry name" value="BPD_transp_1"/>
    <property type="match status" value="1"/>
</dbReference>
<comment type="similarity">
    <text evidence="2 10">Belongs to the binding-protein-dependent transport system permease family. CysTW subfamily.</text>
</comment>
<keyword evidence="4 10" id="KW-1003">Cell membrane</keyword>
<proteinExistence type="inferred from homology"/>
<dbReference type="GO" id="GO:0006817">
    <property type="term" value="P:phosphate ion transport"/>
    <property type="evidence" value="ECO:0007669"/>
    <property type="project" value="UniProtKB-KW"/>
</dbReference>
<dbReference type="NCBIfam" id="TIGR02138">
    <property type="entry name" value="phosphate_pstC"/>
    <property type="match status" value="1"/>
</dbReference>
<dbReference type="Gene3D" id="1.10.3720.10">
    <property type="entry name" value="MetI-like"/>
    <property type="match status" value="1"/>
</dbReference>
<evidence type="ECO:0000256" key="1">
    <source>
        <dbReference type="ARBA" id="ARBA00004651"/>
    </source>
</evidence>
<evidence type="ECO:0000256" key="3">
    <source>
        <dbReference type="ARBA" id="ARBA00022448"/>
    </source>
</evidence>
<evidence type="ECO:0000259" key="11">
    <source>
        <dbReference type="PROSITE" id="PS50928"/>
    </source>
</evidence>
<keyword evidence="7 9" id="KW-1133">Transmembrane helix</keyword>
<name>A0A1M6H0K7_9FIRM</name>
<comment type="subcellular location">
    <subcellularLocation>
        <location evidence="1 9">Cell membrane</location>
        <topology evidence="1 9">Multi-pass membrane protein</topology>
    </subcellularLocation>
</comment>
<protein>
    <recommendedName>
        <fullName evidence="10">Phosphate transport system permease protein</fullName>
    </recommendedName>
</protein>
<organism evidence="12 13">
    <name type="scientific">Thermoclostridium caenicola</name>
    <dbReference type="NCBI Taxonomy" id="659425"/>
    <lineage>
        <taxon>Bacteria</taxon>
        <taxon>Bacillati</taxon>
        <taxon>Bacillota</taxon>
        <taxon>Clostridia</taxon>
        <taxon>Eubacteriales</taxon>
        <taxon>Oscillospiraceae</taxon>
        <taxon>Thermoclostridium</taxon>
    </lineage>
</organism>
<evidence type="ECO:0000256" key="2">
    <source>
        <dbReference type="ARBA" id="ARBA00007069"/>
    </source>
</evidence>
<feature type="transmembrane region" description="Helical" evidence="9">
    <location>
        <begin position="156"/>
        <end position="179"/>
    </location>
</feature>
<feature type="domain" description="ABC transmembrane type-1" evidence="11">
    <location>
        <begin position="80"/>
        <end position="289"/>
    </location>
</feature>
<keyword evidence="8 9" id="KW-0472">Membrane</keyword>
<dbReference type="GO" id="GO:0005886">
    <property type="term" value="C:plasma membrane"/>
    <property type="evidence" value="ECO:0007669"/>
    <property type="project" value="UniProtKB-SubCell"/>
</dbReference>
<evidence type="ECO:0000256" key="8">
    <source>
        <dbReference type="ARBA" id="ARBA00023136"/>
    </source>
</evidence>
<dbReference type="PANTHER" id="PTHR30425">
    <property type="entry name" value="PHOSPHATE TRANSPORT SYSTEM PERMEASE PROTEIN PST"/>
    <property type="match status" value="1"/>
</dbReference>
<dbReference type="PROSITE" id="PS50928">
    <property type="entry name" value="ABC_TM1"/>
    <property type="match status" value="1"/>
</dbReference>
<sequence length="304" mass="31984">MHKSGFGTTRLGNIRRLEGLMETVFALCGWASIISVVLITAYIFMAGLPPILKTGISEFILGTQWKPTAEEPKFGIFPMILASFLGMAGAAAIGVPVGLFTAILLALMAPKRLAAFLRGCIELMAGIPSVVYGFFGLTVIVPFIRINLGSPTGTSLLAMIIILSAMILPTIVSLSETALRAVPKEYMEGALALGASRIEAIFKVMIPAAGSGIMASAVLGMGRAVGETMAVIMVCGNIPRIPRSLLDTVSPMTATIAKDMSYAGPFHQAALFGIGAVLFLFIVALNMVLHVVVQRSIEGKRGSP</sequence>
<dbReference type="GO" id="GO:0005315">
    <property type="term" value="F:phosphate transmembrane transporter activity"/>
    <property type="evidence" value="ECO:0007669"/>
    <property type="project" value="InterPro"/>
</dbReference>
<evidence type="ECO:0000256" key="5">
    <source>
        <dbReference type="ARBA" id="ARBA00022592"/>
    </source>
</evidence>
<evidence type="ECO:0000256" key="9">
    <source>
        <dbReference type="RuleBase" id="RU363032"/>
    </source>
</evidence>
<accession>A0A1M6H0K7</accession>
<dbReference type="InterPro" id="IPR051124">
    <property type="entry name" value="Phosphate_Transport_Permease"/>
</dbReference>
<comment type="function">
    <text evidence="10">Part of the binding-protein-dependent transport system for phosphate; probably responsible for the translocation of the substrate across the membrane.</text>
</comment>
<evidence type="ECO:0000313" key="12">
    <source>
        <dbReference type="EMBL" id="SHJ15747.1"/>
    </source>
</evidence>
<feature type="transmembrane region" description="Helical" evidence="9">
    <location>
        <begin position="121"/>
        <end position="144"/>
    </location>
</feature>
<feature type="transmembrane region" description="Helical" evidence="9">
    <location>
        <begin position="269"/>
        <end position="293"/>
    </location>
</feature>
<dbReference type="AlphaFoldDB" id="A0A1M6H0K7"/>
<evidence type="ECO:0000313" key="13">
    <source>
        <dbReference type="Proteomes" id="UP000324781"/>
    </source>
</evidence>
<feature type="transmembrane region" description="Helical" evidence="9">
    <location>
        <begin position="20"/>
        <end position="45"/>
    </location>
</feature>
<dbReference type="PANTHER" id="PTHR30425:SF1">
    <property type="entry name" value="PHOSPHATE TRANSPORT SYSTEM PERMEASE PROTEIN PSTC"/>
    <property type="match status" value="1"/>
</dbReference>
<dbReference type="SUPFAM" id="SSF161098">
    <property type="entry name" value="MetI-like"/>
    <property type="match status" value="1"/>
</dbReference>
<dbReference type="InterPro" id="IPR000515">
    <property type="entry name" value="MetI-like"/>
</dbReference>
<feature type="transmembrane region" description="Helical" evidence="9">
    <location>
        <begin position="200"/>
        <end position="219"/>
    </location>
</feature>
<keyword evidence="3 9" id="KW-0813">Transport</keyword>
<evidence type="ECO:0000256" key="7">
    <source>
        <dbReference type="ARBA" id="ARBA00022989"/>
    </source>
</evidence>
<evidence type="ECO:0000256" key="10">
    <source>
        <dbReference type="RuleBase" id="RU363054"/>
    </source>
</evidence>
<keyword evidence="6 9" id="KW-0812">Transmembrane</keyword>